<evidence type="ECO:0000313" key="2">
    <source>
        <dbReference type="Proteomes" id="UP000265520"/>
    </source>
</evidence>
<accession>A0A392SG15</accession>
<name>A0A392SG15_9FABA</name>
<sequence length="38" mass="4217">MLVIPVSKLNELEGKLGDLLEEEVCRIDCFAVENINAV</sequence>
<keyword evidence="2" id="KW-1185">Reference proteome</keyword>
<reference evidence="1 2" key="1">
    <citation type="journal article" date="2018" name="Front. Plant Sci.">
        <title>Red Clover (Trifolium pratense) and Zigzag Clover (T. medium) - A Picture of Genomic Similarities and Differences.</title>
        <authorList>
            <person name="Dluhosova J."/>
            <person name="Istvanek J."/>
            <person name="Nedelnik J."/>
            <person name="Repkova J."/>
        </authorList>
    </citation>
    <scope>NUCLEOTIDE SEQUENCE [LARGE SCALE GENOMIC DNA]</scope>
    <source>
        <strain evidence="2">cv. 10/8</strain>
        <tissue evidence="1">Leaf</tissue>
    </source>
</reference>
<dbReference type="AlphaFoldDB" id="A0A392SG15"/>
<dbReference type="Proteomes" id="UP000265520">
    <property type="component" value="Unassembled WGS sequence"/>
</dbReference>
<proteinExistence type="predicted"/>
<protein>
    <submittedName>
        <fullName evidence="1">Uncharacterized protein</fullName>
    </submittedName>
</protein>
<comment type="caution">
    <text evidence="1">The sequence shown here is derived from an EMBL/GenBank/DDBJ whole genome shotgun (WGS) entry which is preliminary data.</text>
</comment>
<organism evidence="1 2">
    <name type="scientific">Trifolium medium</name>
    <dbReference type="NCBI Taxonomy" id="97028"/>
    <lineage>
        <taxon>Eukaryota</taxon>
        <taxon>Viridiplantae</taxon>
        <taxon>Streptophyta</taxon>
        <taxon>Embryophyta</taxon>
        <taxon>Tracheophyta</taxon>
        <taxon>Spermatophyta</taxon>
        <taxon>Magnoliopsida</taxon>
        <taxon>eudicotyledons</taxon>
        <taxon>Gunneridae</taxon>
        <taxon>Pentapetalae</taxon>
        <taxon>rosids</taxon>
        <taxon>fabids</taxon>
        <taxon>Fabales</taxon>
        <taxon>Fabaceae</taxon>
        <taxon>Papilionoideae</taxon>
        <taxon>50 kb inversion clade</taxon>
        <taxon>NPAAA clade</taxon>
        <taxon>Hologalegina</taxon>
        <taxon>IRL clade</taxon>
        <taxon>Trifolieae</taxon>
        <taxon>Trifolium</taxon>
    </lineage>
</organism>
<evidence type="ECO:0000313" key="1">
    <source>
        <dbReference type="EMBL" id="MCI47337.1"/>
    </source>
</evidence>
<feature type="non-terminal residue" evidence="1">
    <location>
        <position position="38"/>
    </location>
</feature>
<dbReference type="EMBL" id="LXQA010371133">
    <property type="protein sequence ID" value="MCI47337.1"/>
    <property type="molecule type" value="Genomic_DNA"/>
</dbReference>